<dbReference type="InterPro" id="IPR017861">
    <property type="entry name" value="KAE1/TsaD"/>
</dbReference>
<keyword evidence="5 8" id="KW-0408">Iron</keyword>
<evidence type="ECO:0000313" key="10">
    <source>
        <dbReference type="EMBL" id="XDU66839.1"/>
    </source>
</evidence>
<keyword evidence="2 8" id="KW-0808">Transferase</keyword>
<gene>
    <name evidence="8 10" type="primary">tsaD</name>
    <name evidence="10" type="ORF">AB8B22_00070</name>
</gene>
<keyword evidence="1 8" id="KW-0963">Cytoplasm</keyword>
<dbReference type="PANTHER" id="PTHR11735:SF6">
    <property type="entry name" value="TRNA N6-ADENOSINE THREONYLCARBAMOYLTRANSFERASE, MITOCHONDRIAL"/>
    <property type="match status" value="1"/>
</dbReference>
<dbReference type="EMBL" id="CP165644">
    <property type="protein sequence ID" value="XDU66839.1"/>
    <property type="molecule type" value="Genomic_DNA"/>
</dbReference>
<dbReference type="EC" id="2.3.1.234" evidence="8"/>
<dbReference type="InterPro" id="IPR022450">
    <property type="entry name" value="TsaD"/>
</dbReference>
<protein>
    <recommendedName>
        <fullName evidence="8">tRNA N6-adenosine threonylcarbamoyltransferase</fullName>
        <ecNumber evidence="8">2.3.1.234</ecNumber>
    </recommendedName>
    <alternativeName>
        <fullName evidence="8">N6-L-threonylcarbamoyladenine synthase</fullName>
        <shortName evidence="8">t(6)A synthase</shortName>
    </alternativeName>
    <alternativeName>
        <fullName evidence="8">t(6)A37 threonylcarbamoyladenosine biosynthesis protein TsaD</fullName>
    </alternativeName>
    <alternativeName>
        <fullName evidence="8">tRNA threonylcarbamoyladenosine biosynthesis protein TsaD</fullName>
    </alternativeName>
</protein>
<feature type="binding site" evidence="8">
    <location>
        <position position="186"/>
    </location>
    <ligand>
        <name>substrate</name>
    </ligand>
</feature>
<dbReference type="NCBIfam" id="TIGR00329">
    <property type="entry name" value="gcp_kae1"/>
    <property type="match status" value="1"/>
</dbReference>
<evidence type="ECO:0000256" key="4">
    <source>
        <dbReference type="ARBA" id="ARBA00022723"/>
    </source>
</evidence>
<feature type="binding site" evidence="8">
    <location>
        <position position="111"/>
    </location>
    <ligand>
        <name>Fe cation</name>
        <dbReference type="ChEBI" id="CHEBI:24875"/>
    </ligand>
</feature>
<dbReference type="InterPro" id="IPR043129">
    <property type="entry name" value="ATPase_NBD"/>
</dbReference>
<sequence>MKILAIESSCDETSVAVIEDGKKVLSNIISTQIDIHKEFGGVVPEIASRHHIENILPVFTQALKKADITLKDIDYIAVTNTPGLIGSLLVGLMFAKSVSFANNIPLIPINHINGHIFSSFIESDVKLPAISLVVSGGHTNLYYIYEKDEKIVTELLGETLDDAVGETYDKIARILGLPYPGGPQIDRLSVDGKDILKIKKPKVDGYNFSFSGVKTFITNYVNHERMKKNEISKEDISKSLQEAIVNILYDKVEKAVKEKNVKTLLVAGGVSANKGLRKKFENFSDIEVHFPKMEYCTDNAAMIGVAAYYELKNKKIDDKKNNYDVDAISTKEEK</sequence>
<organism evidence="10">
    <name type="scientific">Leptotrichia rugosa</name>
    <dbReference type="NCBI Taxonomy" id="3239302"/>
    <lineage>
        <taxon>Bacteria</taxon>
        <taxon>Fusobacteriati</taxon>
        <taxon>Fusobacteriota</taxon>
        <taxon>Fusobacteriia</taxon>
        <taxon>Fusobacteriales</taxon>
        <taxon>Leptotrichiaceae</taxon>
        <taxon>Leptotrichia</taxon>
    </lineage>
</organism>
<feature type="binding site" evidence="8">
    <location>
        <position position="182"/>
    </location>
    <ligand>
        <name>substrate</name>
    </ligand>
</feature>
<feature type="binding site" evidence="8">
    <location>
        <position position="298"/>
    </location>
    <ligand>
        <name>Fe cation</name>
        <dbReference type="ChEBI" id="CHEBI:24875"/>
    </ligand>
</feature>
<dbReference type="RefSeq" id="WP_094079535.1">
    <property type="nucleotide sequence ID" value="NZ_CP165644.1"/>
</dbReference>
<feature type="binding site" evidence="8">
    <location>
        <begin position="133"/>
        <end position="137"/>
    </location>
    <ligand>
        <name>substrate</name>
    </ligand>
</feature>
<keyword evidence="3 8" id="KW-0819">tRNA processing</keyword>
<dbReference type="NCBIfam" id="TIGR03723">
    <property type="entry name" value="T6A_TsaD_YgjD"/>
    <property type="match status" value="1"/>
</dbReference>
<dbReference type="PANTHER" id="PTHR11735">
    <property type="entry name" value="TRNA N6-ADENOSINE THREONYLCARBAMOYLTRANSFERASE"/>
    <property type="match status" value="1"/>
</dbReference>
<dbReference type="FunFam" id="3.30.420.40:FF:000040">
    <property type="entry name" value="tRNA N6-adenosine threonylcarbamoyltransferase"/>
    <property type="match status" value="1"/>
</dbReference>
<dbReference type="GO" id="GO:0005506">
    <property type="term" value="F:iron ion binding"/>
    <property type="evidence" value="ECO:0007669"/>
    <property type="project" value="UniProtKB-UniRule"/>
</dbReference>
<name>A0AB39VI58_9FUSO</name>
<dbReference type="FunFam" id="3.30.420.40:FF:000012">
    <property type="entry name" value="tRNA N6-adenosine threonylcarbamoyltransferase"/>
    <property type="match status" value="1"/>
</dbReference>
<proteinExistence type="inferred from homology"/>
<reference evidence="10" key="1">
    <citation type="submission" date="2024-07" db="EMBL/GenBank/DDBJ databases">
        <authorList>
            <person name="Li X.-J."/>
            <person name="Wang X."/>
        </authorList>
    </citation>
    <scope>NUCLEOTIDE SEQUENCE</scope>
    <source>
        <strain evidence="10">HSP-334</strain>
    </source>
</reference>
<feature type="binding site" evidence="8">
    <location>
        <position position="273"/>
    </location>
    <ligand>
        <name>substrate</name>
    </ligand>
</feature>
<evidence type="ECO:0000256" key="8">
    <source>
        <dbReference type="HAMAP-Rule" id="MF_01445"/>
    </source>
</evidence>
<feature type="binding site" evidence="8">
    <location>
        <position position="115"/>
    </location>
    <ligand>
        <name>Fe cation</name>
        <dbReference type="ChEBI" id="CHEBI:24875"/>
    </ligand>
</feature>
<keyword evidence="6 8" id="KW-0012">Acyltransferase</keyword>
<dbReference type="PRINTS" id="PR00789">
    <property type="entry name" value="OSIALOPTASE"/>
</dbReference>
<dbReference type="GO" id="GO:0005737">
    <property type="term" value="C:cytoplasm"/>
    <property type="evidence" value="ECO:0007669"/>
    <property type="project" value="UniProtKB-SubCell"/>
</dbReference>
<evidence type="ECO:0000259" key="9">
    <source>
        <dbReference type="Pfam" id="PF00814"/>
    </source>
</evidence>
<comment type="function">
    <text evidence="8">Required for the formation of a threonylcarbamoyl group on adenosine at position 37 (t(6)A37) in tRNAs that read codons beginning with adenine. Is involved in the transfer of the threonylcarbamoyl moiety of threonylcarbamoyl-AMP (TC-AMP) to the N6 group of A37, together with TsaE and TsaB. TsaD likely plays a direct catalytic role in this reaction.</text>
</comment>
<dbReference type="AlphaFoldDB" id="A0AB39VI58"/>
<comment type="cofactor">
    <cofactor evidence="8">
        <name>Fe(2+)</name>
        <dbReference type="ChEBI" id="CHEBI:29033"/>
    </cofactor>
    <text evidence="8">Binds 1 Fe(2+) ion per subunit.</text>
</comment>
<evidence type="ECO:0000256" key="1">
    <source>
        <dbReference type="ARBA" id="ARBA00022490"/>
    </source>
</evidence>
<dbReference type="SUPFAM" id="SSF53067">
    <property type="entry name" value="Actin-like ATPase domain"/>
    <property type="match status" value="1"/>
</dbReference>
<feature type="binding site" evidence="8">
    <location>
        <position position="169"/>
    </location>
    <ligand>
        <name>substrate</name>
    </ligand>
</feature>
<dbReference type="Gene3D" id="3.30.420.40">
    <property type="match status" value="2"/>
</dbReference>
<dbReference type="InterPro" id="IPR000905">
    <property type="entry name" value="Gcp-like_dom"/>
</dbReference>
<comment type="catalytic activity">
    <reaction evidence="7 8">
        <text>L-threonylcarbamoyladenylate + adenosine(37) in tRNA = N(6)-L-threonylcarbamoyladenosine(37) in tRNA + AMP + H(+)</text>
        <dbReference type="Rhea" id="RHEA:37059"/>
        <dbReference type="Rhea" id="RHEA-COMP:10162"/>
        <dbReference type="Rhea" id="RHEA-COMP:10163"/>
        <dbReference type="ChEBI" id="CHEBI:15378"/>
        <dbReference type="ChEBI" id="CHEBI:73682"/>
        <dbReference type="ChEBI" id="CHEBI:74411"/>
        <dbReference type="ChEBI" id="CHEBI:74418"/>
        <dbReference type="ChEBI" id="CHEBI:456215"/>
        <dbReference type="EC" id="2.3.1.234"/>
    </reaction>
</comment>
<evidence type="ECO:0000256" key="7">
    <source>
        <dbReference type="ARBA" id="ARBA00048117"/>
    </source>
</evidence>
<dbReference type="GO" id="GO:0061711">
    <property type="term" value="F:tRNA N(6)-L-threonylcarbamoyladenine synthase activity"/>
    <property type="evidence" value="ECO:0007669"/>
    <property type="project" value="UniProtKB-EC"/>
</dbReference>
<evidence type="ECO:0000256" key="6">
    <source>
        <dbReference type="ARBA" id="ARBA00023315"/>
    </source>
</evidence>
<keyword evidence="4 8" id="KW-0479">Metal-binding</keyword>
<accession>A0AB39VI58</accession>
<dbReference type="HAMAP" id="MF_01445">
    <property type="entry name" value="TsaD"/>
    <property type="match status" value="1"/>
</dbReference>
<dbReference type="KEGG" id="lrug:AB8B22_00070"/>
<comment type="subcellular location">
    <subcellularLocation>
        <location evidence="8">Cytoplasm</location>
    </subcellularLocation>
</comment>
<dbReference type="GO" id="GO:0002949">
    <property type="term" value="P:tRNA threonylcarbamoyladenosine modification"/>
    <property type="evidence" value="ECO:0007669"/>
    <property type="project" value="UniProtKB-UniRule"/>
</dbReference>
<dbReference type="CDD" id="cd24133">
    <property type="entry name" value="ASKHA_NBD_TsaD_bac"/>
    <property type="match status" value="1"/>
</dbReference>
<evidence type="ECO:0000256" key="5">
    <source>
        <dbReference type="ARBA" id="ARBA00023004"/>
    </source>
</evidence>
<comment type="similarity">
    <text evidence="8">Belongs to the KAE1 / TsaD family.</text>
</comment>
<feature type="domain" description="Gcp-like" evidence="9">
    <location>
        <begin position="23"/>
        <end position="304"/>
    </location>
</feature>
<dbReference type="Pfam" id="PF00814">
    <property type="entry name" value="TsaD"/>
    <property type="match status" value="1"/>
</dbReference>
<evidence type="ECO:0000256" key="3">
    <source>
        <dbReference type="ARBA" id="ARBA00022694"/>
    </source>
</evidence>
<evidence type="ECO:0000256" key="2">
    <source>
        <dbReference type="ARBA" id="ARBA00022679"/>
    </source>
</evidence>